<accession>A0A8R1UNQ2</accession>
<dbReference type="GO" id="GO:0000815">
    <property type="term" value="C:ESCRT III complex"/>
    <property type="evidence" value="ECO:0000318"/>
    <property type="project" value="GO_Central"/>
</dbReference>
<protein>
    <submittedName>
        <fullName evidence="4">Vps-2</fullName>
    </submittedName>
</protein>
<dbReference type="OrthoDB" id="10252926at2759"/>
<evidence type="ECO:0000256" key="2">
    <source>
        <dbReference type="SAM" id="Coils"/>
    </source>
</evidence>
<dbReference type="GO" id="GO:0015031">
    <property type="term" value="P:protein transport"/>
    <property type="evidence" value="ECO:0000318"/>
    <property type="project" value="GO_Central"/>
</dbReference>
<accession>A0A2A6B9G0</accession>
<organism evidence="4 5">
    <name type="scientific">Pristionchus pacificus</name>
    <name type="common">Parasitic nematode worm</name>
    <dbReference type="NCBI Taxonomy" id="54126"/>
    <lineage>
        <taxon>Eukaryota</taxon>
        <taxon>Metazoa</taxon>
        <taxon>Ecdysozoa</taxon>
        <taxon>Nematoda</taxon>
        <taxon>Chromadorea</taxon>
        <taxon>Rhabditida</taxon>
        <taxon>Rhabditina</taxon>
        <taxon>Diplogasteromorpha</taxon>
        <taxon>Diplogasteroidea</taxon>
        <taxon>Neodiplogasteridae</taxon>
        <taxon>Pristionchus</taxon>
    </lineage>
</organism>
<evidence type="ECO:0000313" key="4">
    <source>
        <dbReference type="EnsemblMetazoa" id="PPA35207.1"/>
    </source>
</evidence>
<feature type="region of interest" description="Disordered" evidence="3">
    <location>
        <begin position="242"/>
        <end position="283"/>
    </location>
</feature>
<dbReference type="GO" id="GO:0005771">
    <property type="term" value="C:multivesicular body"/>
    <property type="evidence" value="ECO:0000318"/>
    <property type="project" value="GO_Central"/>
</dbReference>
<gene>
    <name evidence="4" type="primary">WBGene00273576</name>
</gene>
<dbReference type="GO" id="GO:0032509">
    <property type="term" value="P:endosome transport via multivesicular body sorting pathway"/>
    <property type="evidence" value="ECO:0000318"/>
    <property type="project" value="GO_Central"/>
</dbReference>
<dbReference type="AlphaFoldDB" id="A0A2A6B9G0"/>
<dbReference type="EnsemblMetazoa" id="PPA35207.1">
    <property type="protein sequence ID" value="PPA35207.1"/>
    <property type="gene ID" value="WBGene00273576"/>
</dbReference>
<evidence type="ECO:0000313" key="5">
    <source>
        <dbReference type="Proteomes" id="UP000005239"/>
    </source>
</evidence>
<dbReference type="Gene3D" id="6.10.140.1230">
    <property type="match status" value="1"/>
</dbReference>
<reference evidence="5" key="1">
    <citation type="journal article" date="2008" name="Nat. Genet.">
        <title>The Pristionchus pacificus genome provides a unique perspective on nematode lifestyle and parasitism.</title>
        <authorList>
            <person name="Dieterich C."/>
            <person name="Clifton S.W."/>
            <person name="Schuster L.N."/>
            <person name="Chinwalla A."/>
            <person name="Delehaunty K."/>
            <person name="Dinkelacker I."/>
            <person name="Fulton L."/>
            <person name="Fulton R."/>
            <person name="Godfrey J."/>
            <person name="Minx P."/>
            <person name="Mitreva M."/>
            <person name="Roeseler W."/>
            <person name="Tian H."/>
            <person name="Witte H."/>
            <person name="Yang S.P."/>
            <person name="Wilson R.K."/>
            <person name="Sommer R.J."/>
        </authorList>
    </citation>
    <scope>NUCLEOTIDE SEQUENCE [LARGE SCALE GENOMIC DNA]</scope>
    <source>
        <strain evidence="5">PS312</strain>
    </source>
</reference>
<dbReference type="GO" id="GO:0045324">
    <property type="term" value="P:late endosome to vacuole transport"/>
    <property type="evidence" value="ECO:0000318"/>
    <property type="project" value="GO_Central"/>
</dbReference>
<keyword evidence="2" id="KW-0175">Coiled coil</keyword>
<evidence type="ECO:0000256" key="3">
    <source>
        <dbReference type="SAM" id="MobiDB-lite"/>
    </source>
</evidence>
<feature type="compositionally biased region" description="Basic and acidic residues" evidence="3">
    <location>
        <begin position="273"/>
        <end position="283"/>
    </location>
</feature>
<comment type="similarity">
    <text evidence="1">Belongs to the SNF7 family.</text>
</comment>
<dbReference type="Proteomes" id="UP000005239">
    <property type="component" value="Unassembled WGS sequence"/>
</dbReference>
<dbReference type="PANTHER" id="PTHR10476">
    <property type="entry name" value="CHARGED MULTIVESICULAR BODY PROTEIN"/>
    <property type="match status" value="1"/>
</dbReference>
<reference evidence="4" key="2">
    <citation type="submission" date="2022-06" db="UniProtKB">
        <authorList>
            <consortium name="EnsemblMetazoa"/>
        </authorList>
    </citation>
    <scope>IDENTIFICATION</scope>
    <source>
        <strain evidence="4">PS312</strain>
    </source>
</reference>
<name>A0A2A6B9G0_PRIPA</name>
<keyword evidence="5" id="KW-1185">Reference proteome</keyword>
<feature type="coiled-coil region" evidence="2">
    <location>
        <begin position="61"/>
        <end position="95"/>
    </location>
</feature>
<sequence length="283" mass="31870">MVFPILKKLKTKVSFADLPEDPCNRHIYCNLIFRHSRTEQADGRFQMTIMEFLFGRRKTPAEMLRQNQRALNKAMRELDREKQRMEMQEKKVIAEIKKMAKMNQMDSVKVMAKDLVRTRRYIKKFIVMKANIQAVSLKVQTLKSQEAMASAMKGVTQAMKTMNRQMNLPQIQQIMMEFEKQSEIMDMKEEIIGDAIDDALGDEADDAESEQIVNQVLDELGIQMGEEMGGLVVPTGQIGAAERTGPAKVPIGAGGVPAGGSSASASNDLDDDLQARLDALRRE</sequence>
<evidence type="ECO:0000256" key="1">
    <source>
        <dbReference type="ARBA" id="ARBA00006190"/>
    </source>
</evidence>
<proteinExistence type="inferred from homology"/>
<dbReference type="Pfam" id="PF03357">
    <property type="entry name" value="Snf7"/>
    <property type="match status" value="1"/>
</dbReference>
<dbReference type="InterPro" id="IPR005024">
    <property type="entry name" value="Snf7_fam"/>
</dbReference>